<reference evidence="2" key="2">
    <citation type="submission" date="2020-10" db="UniProtKB">
        <authorList>
            <consortium name="WormBaseParasite"/>
        </authorList>
    </citation>
    <scope>IDENTIFICATION</scope>
</reference>
<evidence type="ECO:0000313" key="1">
    <source>
        <dbReference type="Proteomes" id="UP000492821"/>
    </source>
</evidence>
<dbReference type="AlphaFoldDB" id="A0A7E4VTR2"/>
<sequence>MRVCHSNVINASTIDEVQYDSEGRAWCCVLIPASASQLGVDNCGSSISILLKQSCILPRLLFGIKLKTTPSSNEYTKDTENADAFENA</sequence>
<dbReference type="Proteomes" id="UP000492821">
    <property type="component" value="Unassembled WGS sequence"/>
</dbReference>
<name>A0A7E4VTR2_PANRE</name>
<keyword evidence="1" id="KW-1185">Reference proteome</keyword>
<accession>A0A7E4VTR2</accession>
<organism evidence="1 2">
    <name type="scientific">Panagrellus redivivus</name>
    <name type="common">Microworm</name>
    <dbReference type="NCBI Taxonomy" id="6233"/>
    <lineage>
        <taxon>Eukaryota</taxon>
        <taxon>Metazoa</taxon>
        <taxon>Ecdysozoa</taxon>
        <taxon>Nematoda</taxon>
        <taxon>Chromadorea</taxon>
        <taxon>Rhabditida</taxon>
        <taxon>Tylenchina</taxon>
        <taxon>Panagrolaimomorpha</taxon>
        <taxon>Panagrolaimoidea</taxon>
        <taxon>Panagrolaimidae</taxon>
        <taxon>Panagrellus</taxon>
    </lineage>
</organism>
<reference evidence="1" key="1">
    <citation type="journal article" date="2013" name="Genetics">
        <title>The draft genome and transcriptome of Panagrellus redivivus are shaped by the harsh demands of a free-living lifestyle.</title>
        <authorList>
            <person name="Srinivasan J."/>
            <person name="Dillman A.R."/>
            <person name="Macchietto M.G."/>
            <person name="Heikkinen L."/>
            <person name="Lakso M."/>
            <person name="Fracchia K.M."/>
            <person name="Antoshechkin I."/>
            <person name="Mortazavi A."/>
            <person name="Wong G."/>
            <person name="Sternberg P.W."/>
        </authorList>
    </citation>
    <scope>NUCLEOTIDE SEQUENCE [LARGE SCALE GENOMIC DNA]</scope>
    <source>
        <strain evidence="1">MT8872</strain>
    </source>
</reference>
<dbReference type="WBParaSite" id="Pan_g3351.t1">
    <property type="protein sequence ID" value="Pan_g3351.t1"/>
    <property type="gene ID" value="Pan_g3351"/>
</dbReference>
<proteinExistence type="predicted"/>
<evidence type="ECO:0000313" key="2">
    <source>
        <dbReference type="WBParaSite" id="Pan_g3351.t1"/>
    </source>
</evidence>
<protein>
    <submittedName>
        <fullName evidence="2">Uncharacterized protein</fullName>
    </submittedName>
</protein>